<proteinExistence type="predicted"/>
<accession>A0A0F9KBM3</accession>
<name>A0A0F9KBM3_9ZZZZ</name>
<sequence length="83" mass="9777">MDKIKELLKEEWKITFEEGQAYADRGDFNCPHKKEYDPKDGHGISQVWTDFDCINPPLTLEESIDKLYEKCKQVIPGKPYEKK</sequence>
<reference evidence="1" key="1">
    <citation type="journal article" date="2015" name="Nature">
        <title>Complex archaea that bridge the gap between prokaryotes and eukaryotes.</title>
        <authorList>
            <person name="Spang A."/>
            <person name="Saw J.H."/>
            <person name="Jorgensen S.L."/>
            <person name="Zaremba-Niedzwiedzka K."/>
            <person name="Martijn J."/>
            <person name="Lind A.E."/>
            <person name="van Eijk R."/>
            <person name="Schleper C."/>
            <person name="Guy L."/>
            <person name="Ettema T.J."/>
        </authorList>
    </citation>
    <scope>NUCLEOTIDE SEQUENCE</scope>
</reference>
<protein>
    <submittedName>
        <fullName evidence="1">Uncharacterized protein</fullName>
    </submittedName>
</protein>
<organism evidence="1">
    <name type="scientific">marine sediment metagenome</name>
    <dbReference type="NCBI Taxonomy" id="412755"/>
    <lineage>
        <taxon>unclassified sequences</taxon>
        <taxon>metagenomes</taxon>
        <taxon>ecological metagenomes</taxon>
    </lineage>
</organism>
<comment type="caution">
    <text evidence="1">The sequence shown here is derived from an EMBL/GenBank/DDBJ whole genome shotgun (WGS) entry which is preliminary data.</text>
</comment>
<dbReference type="AlphaFoldDB" id="A0A0F9KBM3"/>
<gene>
    <name evidence="1" type="ORF">LCGC14_1423900</name>
</gene>
<dbReference type="EMBL" id="LAZR01009528">
    <property type="protein sequence ID" value="KKM72106.1"/>
    <property type="molecule type" value="Genomic_DNA"/>
</dbReference>
<evidence type="ECO:0000313" key="1">
    <source>
        <dbReference type="EMBL" id="KKM72106.1"/>
    </source>
</evidence>